<protein>
    <recommendedName>
        <fullName evidence="3">Ribosome biogenesis GTPase A</fullName>
    </recommendedName>
</protein>
<dbReference type="PANTHER" id="PTHR45782">
    <property type="entry name" value="MITOCHONDRIAL RIBOSOME-ASSOCIATED GTPASE 1"/>
    <property type="match status" value="1"/>
</dbReference>
<reference evidence="5" key="1">
    <citation type="submission" date="2023-07" db="EMBL/GenBank/DDBJ databases">
        <title>Genomic Encyclopedia of Type Strains, Phase IV (KMG-IV): sequencing the most valuable type-strain genomes for metagenomic binning, comparative biology and taxonomic classification.</title>
        <authorList>
            <person name="Goeker M."/>
        </authorList>
    </citation>
    <scope>NUCLEOTIDE SEQUENCE [LARGE SCALE GENOMIC DNA]</scope>
    <source>
        <strain evidence="5">DSM 21204</strain>
    </source>
</reference>
<dbReference type="PIRSF" id="PIRSF006230">
    <property type="entry name" value="MG442"/>
    <property type="match status" value="1"/>
</dbReference>
<gene>
    <name evidence="5" type="ORF">J2Z62_000159</name>
</gene>
<proteinExistence type="inferred from homology"/>
<dbReference type="Pfam" id="PF01926">
    <property type="entry name" value="MMR_HSR1"/>
    <property type="match status" value="1"/>
</dbReference>
<keyword evidence="6" id="KW-1185">Reference proteome</keyword>
<sequence length="288" mass="33308">MTNSKKILNLTPINANSRVNWFPGHMHKSVQEIEKIKSQIDLIIEIKDARAPVASDNQELSQIFAQKPILKIYLKKDLADQLIDTKLSFCVFDKNVRTNIIRAIEQALKPKLDQALRKGMKNPILQVLVCGLPNLGKSTIINKLVQKNVARVADTPGLTKAFTRFRFHQNMWIYDTPGIFYRRVETDEIGYQLALIGAIKRDLIPLQKTLAYAYDFLLNNYSPLLKKLIQIDPPELFDDFILILCQQKKFIKKSNVWDVEKAMWYFYDLIRTGKIGLISWNLSNDKRS</sequence>
<evidence type="ECO:0000313" key="6">
    <source>
        <dbReference type="Proteomes" id="UP001240643"/>
    </source>
</evidence>
<keyword evidence="2 3" id="KW-0342">GTP-binding</keyword>
<comment type="similarity">
    <text evidence="3">Belongs to the TRAFAC class YlqF/YawG GTPase family. MTG1 subfamily.</text>
</comment>
<dbReference type="Gene3D" id="3.40.50.300">
    <property type="entry name" value="P-loop containing nucleotide triphosphate hydrolases"/>
    <property type="match status" value="1"/>
</dbReference>
<dbReference type="PANTHER" id="PTHR45782:SF4">
    <property type="entry name" value="MITOCHONDRIAL RIBOSOME-ASSOCIATED GTPASE 1"/>
    <property type="match status" value="1"/>
</dbReference>
<dbReference type="Proteomes" id="UP001240643">
    <property type="component" value="Unassembled WGS sequence"/>
</dbReference>
<evidence type="ECO:0000256" key="3">
    <source>
        <dbReference type="PIRNR" id="PIRNR006230"/>
    </source>
</evidence>
<dbReference type="SUPFAM" id="SSF52540">
    <property type="entry name" value="P-loop containing nucleoside triphosphate hydrolases"/>
    <property type="match status" value="1"/>
</dbReference>
<dbReference type="InterPro" id="IPR019991">
    <property type="entry name" value="GTP-bd_ribosome_bgen"/>
</dbReference>
<keyword evidence="1 3" id="KW-0547">Nucleotide-binding</keyword>
<dbReference type="InterPro" id="IPR016478">
    <property type="entry name" value="GTPase_MTG1"/>
</dbReference>
<dbReference type="InterPro" id="IPR023179">
    <property type="entry name" value="GTP-bd_ortho_bundle_sf"/>
</dbReference>
<organism evidence="5 6">
    <name type="scientific">Mycoplasmoides fastidiosum</name>
    <dbReference type="NCBI Taxonomy" id="92758"/>
    <lineage>
        <taxon>Bacteria</taxon>
        <taxon>Bacillati</taxon>
        <taxon>Mycoplasmatota</taxon>
        <taxon>Mycoplasmoidales</taxon>
        <taxon>Mycoplasmoidaceae</taxon>
        <taxon>Mycoplasmoides</taxon>
    </lineage>
</organism>
<dbReference type="CDD" id="cd01856">
    <property type="entry name" value="YlqF"/>
    <property type="match status" value="1"/>
</dbReference>
<dbReference type="Gene3D" id="1.10.1580.10">
    <property type="match status" value="1"/>
</dbReference>
<feature type="domain" description="G" evidence="4">
    <location>
        <begin position="127"/>
        <end position="203"/>
    </location>
</feature>
<dbReference type="EMBL" id="JAUSWO010000001">
    <property type="protein sequence ID" value="MDQ0513721.1"/>
    <property type="molecule type" value="Genomic_DNA"/>
</dbReference>
<comment type="caution">
    <text evidence="5">The sequence shown here is derived from an EMBL/GenBank/DDBJ whole genome shotgun (WGS) entry which is preliminary data.</text>
</comment>
<name>A0ABU0LYD8_9BACT</name>
<evidence type="ECO:0000256" key="2">
    <source>
        <dbReference type="ARBA" id="ARBA00023134"/>
    </source>
</evidence>
<comment type="function">
    <text evidence="3">Required for a late step of 50S ribosomal subunit assembly. Has GTPase activity.</text>
</comment>
<dbReference type="NCBIfam" id="TIGR03596">
    <property type="entry name" value="GTPase_YlqF"/>
    <property type="match status" value="1"/>
</dbReference>
<comment type="subcellular location">
    <subcellularLocation>
        <location evidence="3">Cytoplasm</location>
    </subcellularLocation>
</comment>
<evidence type="ECO:0000256" key="1">
    <source>
        <dbReference type="ARBA" id="ARBA00022741"/>
    </source>
</evidence>
<dbReference type="InterPro" id="IPR006073">
    <property type="entry name" value="GTP-bd"/>
</dbReference>
<evidence type="ECO:0000259" key="4">
    <source>
        <dbReference type="Pfam" id="PF01926"/>
    </source>
</evidence>
<dbReference type="InterPro" id="IPR027417">
    <property type="entry name" value="P-loop_NTPase"/>
</dbReference>
<keyword evidence="3" id="KW-0963">Cytoplasm</keyword>
<dbReference type="RefSeq" id="WP_256547578.1">
    <property type="nucleotide sequence ID" value="NZ_CP101809.1"/>
</dbReference>
<evidence type="ECO:0000313" key="5">
    <source>
        <dbReference type="EMBL" id="MDQ0513721.1"/>
    </source>
</evidence>
<accession>A0ABU0LYD8</accession>